<dbReference type="SUPFAM" id="SSF47757">
    <property type="entry name" value="Chemotaxis receptor methyltransferase CheR, N-terminal domain"/>
    <property type="match status" value="1"/>
</dbReference>
<name>A0A0D1M8W1_9SPHN</name>
<dbReference type="PATRIC" id="fig|1549858.7.peg.1132"/>
<dbReference type="PROSITE" id="PS50123">
    <property type="entry name" value="CHER"/>
    <property type="match status" value="1"/>
</dbReference>
<dbReference type="CDD" id="cd02440">
    <property type="entry name" value="AdoMet_MTases"/>
    <property type="match status" value="1"/>
</dbReference>
<accession>A0A0D1M8W1</accession>
<sequence>MIAPSRATAVRPPAAGSTVSPATLQMFSALLEARTGQRIASYRSWRIDTALKSLMRDRGLGTLDQLVALLREGRDRPLADEVVDALLNQETSFFRDAPIFDLVVEAVAAAERRGHRARIWCAGCATGQEPQSLAMLFAERAEAGAPMPEILATDVSDLALARARAGRYTQFEIQRGLPIRQLMRWFDGEGGEWTIKPDLARRVMFRQHNLVADRPPAGAFDVILCRNVLLYLSPETKQAVFRTFADALRPDGLLVLGAGETVIGQTQLFQPSRTLRGFYERSAVPTPDGGIAGASQGRGGA</sequence>
<dbReference type="PANTHER" id="PTHR24422:SF21">
    <property type="entry name" value="CHEMOTAXIS PROTEIN METHYLTRANSFERASE 1"/>
    <property type="match status" value="1"/>
</dbReference>
<evidence type="ECO:0000259" key="1">
    <source>
        <dbReference type="PROSITE" id="PS50123"/>
    </source>
</evidence>
<dbReference type="InterPro" id="IPR022642">
    <property type="entry name" value="CheR_C"/>
</dbReference>
<dbReference type="PRINTS" id="PR00996">
    <property type="entry name" value="CHERMTFRASE"/>
</dbReference>
<dbReference type="PANTHER" id="PTHR24422">
    <property type="entry name" value="CHEMOTAXIS PROTEIN METHYLTRANSFERASE"/>
    <property type="match status" value="1"/>
</dbReference>
<dbReference type="InterPro" id="IPR050903">
    <property type="entry name" value="Bact_Chemotaxis_MeTrfase"/>
</dbReference>
<reference evidence="2 3" key="1">
    <citation type="submission" date="2015-01" db="EMBL/GenBank/DDBJ databases">
        <title>Genome of Sphingomonas taxi strain 30a.</title>
        <authorList>
            <person name="Eevers N."/>
            <person name="Van Hamme J."/>
            <person name="Bottos E."/>
            <person name="Weyens N."/>
            <person name="Vangronsveld J."/>
        </authorList>
    </citation>
    <scope>NUCLEOTIDE SEQUENCE [LARGE SCALE GENOMIC DNA]</scope>
    <source>
        <strain evidence="2 3">30a</strain>
    </source>
</reference>
<proteinExistence type="predicted"/>
<protein>
    <submittedName>
        <fullName evidence="2">Chemotaxis protein CheR</fullName>
    </submittedName>
</protein>
<dbReference type="AlphaFoldDB" id="A0A0D1M8W1"/>
<feature type="domain" description="CheR-type methyltransferase" evidence="1">
    <location>
        <begin position="18"/>
        <end position="270"/>
    </location>
</feature>
<dbReference type="Proteomes" id="UP000033203">
    <property type="component" value="Unassembled WGS sequence"/>
</dbReference>
<organism evidence="2 3">
    <name type="scientific">Sphingomonas melonis</name>
    <dbReference type="NCBI Taxonomy" id="152682"/>
    <lineage>
        <taxon>Bacteria</taxon>
        <taxon>Pseudomonadati</taxon>
        <taxon>Pseudomonadota</taxon>
        <taxon>Alphaproteobacteria</taxon>
        <taxon>Sphingomonadales</taxon>
        <taxon>Sphingomonadaceae</taxon>
        <taxon>Sphingomonas</taxon>
    </lineage>
</organism>
<dbReference type="InterPro" id="IPR029063">
    <property type="entry name" value="SAM-dependent_MTases_sf"/>
</dbReference>
<dbReference type="Pfam" id="PF01739">
    <property type="entry name" value="CheR"/>
    <property type="match status" value="1"/>
</dbReference>
<dbReference type="InterPro" id="IPR000780">
    <property type="entry name" value="CheR_MeTrfase"/>
</dbReference>
<dbReference type="SMART" id="SM00138">
    <property type="entry name" value="MeTrc"/>
    <property type="match status" value="1"/>
</dbReference>
<dbReference type="EMBL" id="JXTP01000026">
    <property type="protein sequence ID" value="KIU28670.1"/>
    <property type="molecule type" value="Genomic_DNA"/>
</dbReference>
<gene>
    <name evidence="2" type="ORF">SR41_06325</name>
</gene>
<evidence type="ECO:0000313" key="2">
    <source>
        <dbReference type="EMBL" id="KIU28670.1"/>
    </source>
</evidence>
<comment type="caution">
    <text evidence="2">The sequence shown here is derived from an EMBL/GenBank/DDBJ whole genome shotgun (WGS) entry which is preliminary data.</text>
</comment>
<dbReference type="Gene3D" id="3.40.50.150">
    <property type="entry name" value="Vaccinia Virus protein VP39"/>
    <property type="match status" value="1"/>
</dbReference>
<evidence type="ECO:0000313" key="3">
    <source>
        <dbReference type="Proteomes" id="UP000033203"/>
    </source>
</evidence>
<dbReference type="SUPFAM" id="SSF53335">
    <property type="entry name" value="S-adenosyl-L-methionine-dependent methyltransferases"/>
    <property type="match status" value="1"/>
</dbReference>
<dbReference type="GO" id="GO:0008757">
    <property type="term" value="F:S-adenosylmethionine-dependent methyltransferase activity"/>
    <property type="evidence" value="ECO:0007669"/>
    <property type="project" value="InterPro"/>
</dbReference>